<feature type="domain" description="Histidine kinase/HSP90-like ATPase" evidence="6">
    <location>
        <begin position="924"/>
        <end position="1015"/>
    </location>
</feature>
<evidence type="ECO:0000256" key="4">
    <source>
        <dbReference type="SAM" id="Phobius"/>
    </source>
</evidence>
<dbReference type="InterPro" id="IPR011712">
    <property type="entry name" value="Sig_transdc_His_kin_sub3_dim/P"/>
</dbReference>
<dbReference type="SUPFAM" id="SSF50998">
    <property type="entry name" value="Quinoprotein alcohol dehydrogenase-like"/>
    <property type="match status" value="1"/>
</dbReference>
<evidence type="ECO:0000256" key="2">
    <source>
        <dbReference type="ARBA" id="ARBA00022777"/>
    </source>
</evidence>
<dbReference type="SUPFAM" id="SSF55874">
    <property type="entry name" value="ATPase domain of HSP90 chaperone/DNA topoisomerase II/histidine kinase"/>
    <property type="match status" value="1"/>
</dbReference>
<dbReference type="Gene3D" id="1.20.5.1930">
    <property type="match status" value="1"/>
</dbReference>
<reference evidence="7" key="1">
    <citation type="submission" date="2023-09" db="EMBL/GenBank/DDBJ databases">
        <title>Flavobacterium sp. 20NA77.7 isolated from freshwater.</title>
        <authorList>
            <person name="Le V."/>
            <person name="Ko S.-R."/>
            <person name="Ahn C.-Y."/>
            <person name="Oh H.-M."/>
        </authorList>
    </citation>
    <scope>NUCLEOTIDE SEQUENCE</scope>
    <source>
        <strain evidence="7">20NA77.7</strain>
    </source>
</reference>
<keyword evidence="2" id="KW-0418">Kinase</keyword>
<dbReference type="InterPro" id="IPR050482">
    <property type="entry name" value="Sensor_HK_TwoCompSys"/>
</dbReference>
<keyword evidence="7" id="KW-0067">ATP-binding</keyword>
<feature type="transmembrane region" description="Helical" evidence="4">
    <location>
        <begin position="774"/>
        <end position="796"/>
    </location>
</feature>
<dbReference type="Pfam" id="PF07730">
    <property type="entry name" value="HisKA_3"/>
    <property type="match status" value="1"/>
</dbReference>
<feature type="signal peptide" evidence="5">
    <location>
        <begin position="1"/>
        <end position="20"/>
    </location>
</feature>
<dbReference type="GO" id="GO:0005524">
    <property type="term" value="F:ATP binding"/>
    <property type="evidence" value="ECO:0007669"/>
    <property type="project" value="UniProtKB-KW"/>
</dbReference>
<keyword evidence="1" id="KW-0808">Transferase</keyword>
<proteinExistence type="predicted"/>
<evidence type="ECO:0000256" key="5">
    <source>
        <dbReference type="SAM" id="SignalP"/>
    </source>
</evidence>
<dbReference type="InterPro" id="IPR015943">
    <property type="entry name" value="WD40/YVTN_repeat-like_dom_sf"/>
</dbReference>
<evidence type="ECO:0000256" key="3">
    <source>
        <dbReference type="ARBA" id="ARBA00023012"/>
    </source>
</evidence>
<evidence type="ECO:0000259" key="6">
    <source>
        <dbReference type="SMART" id="SM00387"/>
    </source>
</evidence>
<dbReference type="EMBL" id="CP133721">
    <property type="protein sequence ID" value="WMW76979.1"/>
    <property type="molecule type" value="Genomic_DNA"/>
</dbReference>
<keyword evidence="3" id="KW-0902">Two-component regulatory system</keyword>
<dbReference type="InterPro" id="IPR003594">
    <property type="entry name" value="HATPase_dom"/>
</dbReference>
<accession>A0ABY9R750</accession>
<dbReference type="Gene3D" id="2.60.40.10">
    <property type="entry name" value="Immunoglobulins"/>
    <property type="match status" value="1"/>
</dbReference>
<dbReference type="CDD" id="cd16917">
    <property type="entry name" value="HATPase_UhpB-NarQ-NarX-like"/>
    <property type="match status" value="1"/>
</dbReference>
<dbReference type="InterPro" id="IPR036890">
    <property type="entry name" value="HATPase_C_sf"/>
</dbReference>
<dbReference type="Gene3D" id="2.130.10.10">
    <property type="entry name" value="YVTN repeat-like/Quinoprotein amine dehydrogenase"/>
    <property type="match status" value="2"/>
</dbReference>
<dbReference type="Proteomes" id="UP001180481">
    <property type="component" value="Chromosome"/>
</dbReference>
<dbReference type="SMART" id="SM00387">
    <property type="entry name" value="HATPase_c"/>
    <property type="match status" value="1"/>
</dbReference>
<gene>
    <name evidence="7" type="ORF">RF683_05625</name>
</gene>
<evidence type="ECO:0000256" key="1">
    <source>
        <dbReference type="ARBA" id="ARBA00022679"/>
    </source>
</evidence>
<name>A0ABY9R750_9FLAO</name>
<dbReference type="PANTHER" id="PTHR24421:SF63">
    <property type="entry name" value="SENSOR HISTIDINE KINASE DESK"/>
    <property type="match status" value="1"/>
</dbReference>
<dbReference type="Gene3D" id="3.30.565.10">
    <property type="entry name" value="Histidine kinase-like ATPase, C-terminal domain"/>
    <property type="match status" value="1"/>
</dbReference>
<keyword evidence="4" id="KW-0812">Transmembrane</keyword>
<keyword evidence="5" id="KW-0732">Signal</keyword>
<dbReference type="RefSeq" id="WP_309531364.1">
    <property type="nucleotide sequence ID" value="NZ_CP133721.1"/>
</dbReference>
<keyword evidence="7" id="KW-0547">Nucleotide-binding</keyword>
<evidence type="ECO:0000313" key="8">
    <source>
        <dbReference type="Proteomes" id="UP001180481"/>
    </source>
</evidence>
<protein>
    <submittedName>
        <fullName evidence="7">ATP-binding protein</fullName>
    </submittedName>
</protein>
<keyword evidence="4" id="KW-1133">Transmembrane helix</keyword>
<sequence length="1018" mass="118235">MYKKAFTIYILVTILSFAYAQDISNFAVTRLSQDDGLSQGSNYFRFEDSKGFMWITCNDALNRFDGKKVKVYNLDKYFSNCPNLQQGYGFCEDKNSNIYIGSVRGLYIYDREQDRFTLQKIFKNSIDDIAMPIAYIDNKVWCFNRQYQLATYDIKTKKISYKGKLKTKPIISIHIYELQENIFYNHYPFMDKRKNIWFIGDNEIIELNTRTLKYSYPLRDNKIKKKESYYASSYDISEDCLYLGLQNGILKYNLKSRKKSYISNVLGKILHIKANTNAIVFKDNFNLKMLNKKTKKIIVFPNIKNDDFILSYCFGFDKDNRLWMCDDGKGQKILDFTPKLLNKFPNESSKFNFLLNKSVGRFGEIDNKKIIIPLTGSDYNIMLVFDKNTNEKKIINSDLNKNSVGFDFASDYKRKGIWVFNIYKKNNSKIYELYFLNQKIETSKKIQIQNLKEFGQEQDFQVLKNGKILCTFSKGLFWFIPEEKRFEQIKLTKQINFFKINVLDQNQIAFSFLNNDMLLFDLLPDGTFKLKTKILPGIQTFYIQKDVLHKRYWVGTNQGVYLLDQNFKIIKIFNANNGLAGTYIYGLLLDDKGSAYCSHQRGISSINWQSFQVINFDKNDGIQNWDFNNRSFYKASDGTLFFGGISGLNYFNPPLYRKSNYKPEVYIDEILINNKLLASKTHNVNTLTTLNLNYDENNISIFAYVKDLAAASTRQLIFRIKENGKKWNYLTNGSAINFSNLAPNIYTLELGTYDKFTNQELVQKTLRITISAPFYHAVSFWILIASILIGAVFWWYNQKKLEKQKIHFKQQLALEMQRSKITADLHDDIGATLSSLQINSAVANQLIVHDPIEAKKVLHKIENQSKNLADKIGDIIWSMKPNNEEFMTISTRIRNFANDILGATDIEYALAIDNELNELITDITNRKNIVLFVKEAINNAAKYSQASQIKISLHIIEHKIEIQIIDNGIGFNVDEIRGNGISNMKKRILELKGEIQIISSHLKGTTILATLPIPTFRD</sequence>
<dbReference type="InterPro" id="IPR013783">
    <property type="entry name" value="Ig-like_fold"/>
</dbReference>
<dbReference type="PANTHER" id="PTHR24421">
    <property type="entry name" value="NITRATE/NITRITE SENSOR PROTEIN NARX-RELATED"/>
    <property type="match status" value="1"/>
</dbReference>
<dbReference type="Pfam" id="PF02518">
    <property type="entry name" value="HATPase_c"/>
    <property type="match status" value="1"/>
</dbReference>
<organism evidence="7 8">
    <name type="scientific">Flavobacterium nakdongensis</name>
    <dbReference type="NCBI Taxonomy" id="3073563"/>
    <lineage>
        <taxon>Bacteria</taxon>
        <taxon>Pseudomonadati</taxon>
        <taxon>Bacteroidota</taxon>
        <taxon>Flavobacteriia</taxon>
        <taxon>Flavobacteriales</taxon>
        <taxon>Flavobacteriaceae</taxon>
        <taxon>Flavobacterium</taxon>
    </lineage>
</organism>
<keyword evidence="4" id="KW-0472">Membrane</keyword>
<evidence type="ECO:0000313" key="7">
    <source>
        <dbReference type="EMBL" id="WMW76979.1"/>
    </source>
</evidence>
<keyword evidence="8" id="KW-1185">Reference proteome</keyword>
<feature type="chain" id="PRO_5046409092" evidence="5">
    <location>
        <begin position="21"/>
        <end position="1018"/>
    </location>
</feature>
<dbReference type="InterPro" id="IPR011047">
    <property type="entry name" value="Quinoprotein_ADH-like_sf"/>
</dbReference>